<gene>
    <name evidence="1" type="primary">RPS4X</name>
    <name evidence="1" type="ORF">SNAT2548_LOCUS33308</name>
</gene>
<keyword evidence="2" id="KW-1185">Reference proteome</keyword>
<accession>A0A812UUL6</accession>
<sequence length="580" mass="65828">MQICNRRLSLALGLLLLLAALGIFMDLRSFFGKHQGETADTTLARKPGLDIATNRSESESSQTDFSFATQTPQPTAYQRFRYTPEALPLFRACEERFLGLQSYRKLQQNHVTLCGDGASKILCAQYAQAQKVWSCQMYDVVEVLDPQGTLHWVAQCTMNRSIDLNDFLKPLHKTHPLRNSMQVRRKMDTRLSHVFTILEDKVEGELMDHVAAALTKWKIQKKKALREGMTYVSAGDCTTGNPGHCQSDQQNLFILQNLLETAAFNRNDTRVVLYKGFGKSVYANGPKSKAPDRPHLFEDWQSLSSEVIQYCPSAMKVSFHDLCLHEDAYLQHVRHVFTSPSGYTGPHWYKFDKDQSCQGRSPLLLSYQMAALPWFESQWRQKPQVYSDACRFLQELASQHNLTLYNVEICRITPTESNFYLWITRISSKSCFKRPEQRGCGQRDVSNGDEMALRLSKVYANVTLLFVSFGVIPYLDQIFLVRQADTVIAAHGGGSWNTARWLNGALQQRLLEILPGNAPANTCPLTRMFGGQFTFVKAPCPQCKSRTNTLLKFDKLLHALATRPPPIFNCTGRLPDFQPP</sequence>
<organism evidence="1 2">
    <name type="scientific">Symbiodinium natans</name>
    <dbReference type="NCBI Taxonomy" id="878477"/>
    <lineage>
        <taxon>Eukaryota</taxon>
        <taxon>Sar</taxon>
        <taxon>Alveolata</taxon>
        <taxon>Dinophyceae</taxon>
        <taxon>Suessiales</taxon>
        <taxon>Symbiodiniaceae</taxon>
        <taxon>Symbiodinium</taxon>
    </lineage>
</organism>
<dbReference type="OrthoDB" id="1109245at2759"/>
<name>A0A812UUL6_9DINO</name>
<comment type="caution">
    <text evidence="1">The sequence shown here is derived from an EMBL/GenBank/DDBJ whole genome shotgun (WGS) entry which is preliminary data.</text>
</comment>
<evidence type="ECO:0000313" key="1">
    <source>
        <dbReference type="EMBL" id="CAE7583976.1"/>
    </source>
</evidence>
<reference evidence="1" key="1">
    <citation type="submission" date="2021-02" db="EMBL/GenBank/DDBJ databases">
        <authorList>
            <person name="Dougan E. K."/>
            <person name="Rhodes N."/>
            <person name="Thang M."/>
            <person name="Chan C."/>
        </authorList>
    </citation>
    <scope>NUCLEOTIDE SEQUENCE</scope>
</reference>
<evidence type="ECO:0000313" key="2">
    <source>
        <dbReference type="Proteomes" id="UP000604046"/>
    </source>
</evidence>
<protein>
    <submittedName>
        <fullName evidence="1">RPS4X protein</fullName>
    </submittedName>
</protein>
<dbReference type="AlphaFoldDB" id="A0A812UUL6"/>
<dbReference type="Proteomes" id="UP000604046">
    <property type="component" value="Unassembled WGS sequence"/>
</dbReference>
<proteinExistence type="predicted"/>
<dbReference type="EMBL" id="CAJNDS010002749">
    <property type="protein sequence ID" value="CAE7583976.1"/>
    <property type="molecule type" value="Genomic_DNA"/>
</dbReference>